<sequence length="238" mass="27808">MGRGKIEIKRIENQTSRQVTFSKRRAGLLKKARELSVLCDAQIGLIIFSSTGKLFEYCSQPPSMEQIIERYIKVTGVQIPEQDNRLELQTEVAKMRKETHNLQLSLKRYMCEDMSSIHYEELDKMEQQLEIAVDKVRNRKYQLLQQQQDNVRRTMQMHERQTAMMQQAMEQQHAAAALEAKPVEAQQMLDQFPFFGDEHPSSVLQLATAIPPQFHPYRLQPSQPNLQDSNLQLRTNYE</sequence>
<dbReference type="Proteomes" id="UP001370490">
    <property type="component" value="Unassembled WGS sequence"/>
</dbReference>
<dbReference type="SUPFAM" id="SSF55455">
    <property type="entry name" value="SRF-like"/>
    <property type="match status" value="1"/>
</dbReference>
<keyword evidence="11" id="KW-1185">Reference proteome</keyword>
<dbReference type="InterPro" id="IPR002100">
    <property type="entry name" value="TF_MADSbox"/>
</dbReference>
<dbReference type="GO" id="GO:0046983">
    <property type="term" value="F:protein dimerization activity"/>
    <property type="evidence" value="ECO:0007669"/>
    <property type="project" value="InterPro"/>
</dbReference>
<keyword evidence="3" id="KW-0238">DNA-binding</keyword>
<feature type="region of interest" description="Disordered" evidence="7">
    <location>
        <begin position="217"/>
        <end position="238"/>
    </location>
</feature>
<organism evidence="10 11">
    <name type="scientific">Dillenia turbinata</name>
    <dbReference type="NCBI Taxonomy" id="194707"/>
    <lineage>
        <taxon>Eukaryota</taxon>
        <taxon>Viridiplantae</taxon>
        <taxon>Streptophyta</taxon>
        <taxon>Embryophyta</taxon>
        <taxon>Tracheophyta</taxon>
        <taxon>Spermatophyta</taxon>
        <taxon>Magnoliopsida</taxon>
        <taxon>eudicotyledons</taxon>
        <taxon>Gunneridae</taxon>
        <taxon>Pentapetalae</taxon>
        <taxon>Dilleniales</taxon>
        <taxon>Dilleniaceae</taxon>
        <taxon>Dillenia</taxon>
    </lineage>
</organism>
<dbReference type="InterPro" id="IPR036879">
    <property type="entry name" value="TF_MADSbox_sf"/>
</dbReference>
<accession>A0AAN8YYL4</accession>
<dbReference type="PRINTS" id="PR00404">
    <property type="entry name" value="MADSDOMAIN"/>
</dbReference>
<evidence type="ECO:0000313" key="11">
    <source>
        <dbReference type="Proteomes" id="UP001370490"/>
    </source>
</evidence>
<dbReference type="PROSITE" id="PS00350">
    <property type="entry name" value="MADS_BOX_1"/>
    <property type="match status" value="1"/>
</dbReference>
<dbReference type="FunFam" id="3.40.1810.10:FF:000003">
    <property type="entry name" value="MADS-box transcription factor MADS-MC"/>
    <property type="match status" value="1"/>
</dbReference>
<keyword evidence="4" id="KW-0804">Transcription</keyword>
<dbReference type="CDD" id="cd00265">
    <property type="entry name" value="MADS_MEF2_like"/>
    <property type="match status" value="1"/>
</dbReference>
<gene>
    <name evidence="10" type="ORF">RJ641_017761</name>
</gene>
<dbReference type="InterPro" id="IPR050142">
    <property type="entry name" value="MADS-box/MEF2_TF"/>
</dbReference>
<dbReference type="GO" id="GO:0005634">
    <property type="term" value="C:nucleus"/>
    <property type="evidence" value="ECO:0007669"/>
    <property type="project" value="UniProtKB-SubCell"/>
</dbReference>
<dbReference type="SMART" id="SM00432">
    <property type="entry name" value="MADS"/>
    <property type="match status" value="1"/>
</dbReference>
<dbReference type="GO" id="GO:0000977">
    <property type="term" value="F:RNA polymerase II transcription regulatory region sequence-specific DNA binding"/>
    <property type="evidence" value="ECO:0007669"/>
    <property type="project" value="InterPro"/>
</dbReference>
<dbReference type="PROSITE" id="PS51297">
    <property type="entry name" value="K_BOX"/>
    <property type="match status" value="1"/>
</dbReference>
<dbReference type="PANTHER" id="PTHR48019">
    <property type="entry name" value="SERUM RESPONSE FACTOR HOMOLOG"/>
    <property type="match status" value="1"/>
</dbReference>
<evidence type="ECO:0000259" key="9">
    <source>
        <dbReference type="PROSITE" id="PS51297"/>
    </source>
</evidence>
<evidence type="ECO:0000256" key="5">
    <source>
        <dbReference type="ARBA" id="ARBA00023242"/>
    </source>
</evidence>
<comment type="caution">
    <text evidence="10">The sequence shown here is derived from an EMBL/GenBank/DDBJ whole genome shotgun (WGS) entry which is preliminary data.</text>
</comment>
<reference evidence="10 11" key="1">
    <citation type="submission" date="2023-12" db="EMBL/GenBank/DDBJ databases">
        <title>A high-quality genome assembly for Dillenia turbinata (Dilleniales).</title>
        <authorList>
            <person name="Chanderbali A."/>
        </authorList>
    </citation>
    <scope>NUCLEOTIDE SEQUENCE [LARGE SCALE GENOMIC DNA]</scope>
    <source>
        <strain evidence="10">LSX21</strain>
        <tissue evidence="10">Leaf</tissue>
    </source>
</reference>
<evidence type="ECO:0000313" key="10">
    <source>
        <dbReference type="EMBL" id="KAK6917010.1"/>
    </source>
</evidence>
<feature type="compositionally biased region" description="Polar residues" evidence="7">
    <location>
        <begin position="220"/>
        <end position="238"/>
    </location>
</feature>
<dbReference type="Pfam" id="PF00319">
    <property type="entry name" value="SRF-TF"/>
    <property type="match status" value="1"/>
</dbReference>
<dbReference type="GO" id="GO:0003700">
    <property type="term" value="F:DNA-binding transcription factor activity"/>
    <property type="evidence" value="ECO:0007669"/>
    <property type="project" value="InterPro"/>
</dbReference>
<evidence type="ECO:0000259" key="8">
    <source>
        <dbReference type="PROSITE" id="PS50066"/>
    </source>
</evidence>
<dbReference type="PROSITE" id="PS50066">
    <property type="entry name" value="MADS_BOX_2"/>
    <property type="match status" value="1"/>
</dbReference>
<proteinExistence type="predicted"/>
<dbReference type="InterPro" id="IPR002487">
    <property type="entry name" value="TF_Kbox"/>
</dbReference>
<evidence type="ECO:0000256" key="3">
    <source>
        <dbReference type="ARBA" id="ARBA00023125"/>
    </source>
</evidence>
<feature type="domain" description="MADS-box" evidence="8">
    <location>
        <begin position="1"/>
        <end position="61"/>
    </location>
</feature>
<keyword evidence="6" id="KW-0175">Coiled coil</keyword>
<evidence type="ECO:0000256" key="6">
    <source>
        <dbReference type="SAM" id="Coils"/>
    </source>
</evidence>
<evidence type="ECO:0000256" key="2">
    <source>
        <dbReference type="ARBA" id="ARBA00023015"/>
    </source>
</evidence>
<comment type="subcellular location">
    <subcellularLocation>
        <location evidence="1">Nucleus</location>
    </subcellularLocation>
</comment>
<keyword evidence="5" id="KW-0539">Nucleus</keyword>
<feature type="domain" description="K-box" evidence="9">
    <location>
        <begin position="85"/>
        <end position="175"/>
    </location>
</feature>
<dbReference type="InterPro" id="IPR033896">
    <property type="entry name" value="MEF2-like_N"/>
</dbReference>
<evidence type="ECO:0000256" key="7">
    <source>
        <dbReference type="SAM" id="MobiDB-lite"/>
    </source>
</evidence>
<dbReference type="Gene3D" id="3.40.1810.10">
    <property type="entry name" value="Transcription factor, MADS-box"/>
    <property type="match status" value="1"/>
</dbReference>
<evidence type="ECO:0000256" key="1">
    <source>
        <dbReference type="ARBA" id="ARBA00004123"/>
    </source>
</evidence>
<name>A0AAN8YYL4_9MAGN</name>
<dbReference type="EMBL" id="JBAMMX010000023">
    <property type="protein sequence ID" value="KAK6917010.1"/>
    <property type="molecule type" value="Genomic_DNA"/>
</dbReference>
<dbReference type="GO" id="GO:0045944">
    <property type="term" value="P:positive regulation of transcription by RNA polymerase II"/>
    <property type="evidence" value="ECO:0007669"/>
    <property type="project" value="InterPro"/>
</dbReference>
<dbReference type="Pfam" id="PF01486">
    <property type="entry name" value="K-box"/>
    <property type="match status" value="1"/>
</dbReference>
<dbReference type="AlphaFoldDB" id="A0AAN8YYL4"/>
<feature type="coiled-coil region" evidence="6">
    <location>
        <begin position="119"/>
        <end position="161"/>
    </location>
</feature>
<protein>
    <submittedName>
        <fullName evidence="10">Transcription factor, MADS-box</fullName>
    </submittedName>
</protein>
<evidence type="ECO:0000256" key="4">
    <source>
        <dbReference type="ARBA" id="ARBA00023163"/>
    </source>
</evidence>
<keyword evidence="2" id="KW-0805">Transcription regulation</keyword>